<evidence type="ECO:0000256" key="14">
    <source>
        <dbReference type="HAMAP-Rule" id="MF_00244"/>
    </source>
</evidence>
<organism evidence="16 17">
    <name type="scientific">Faecalitalea cylindroides</name>
    <dbReference type="NCBI Taxonomy" id="39483"/>
    <lineage>
        <taxon>Bacteria</taxon>
        <taxon>Bacillati</taxon>
        <taxon>Bacillota</taxon>
        <taxon>Erysipelotrichia</taxon>
        <taxon>Erysipelotrichales</taxon>
        <taxon>Erysipelotrichaceae</taxon>
        <taxon>Faecalitalea</taxon>
    </lineage>
</organism>
<dbReference type="EC" id="2.7.7.18" evidence="14"/>
<dbReference type="Pfam" id="PF01467">
    <property type="entry name" value="CTP_transf_like"/>
    <property type="match status" value="1"/>
</dbReference>
<evidence type="ECO:0000256" key="6">
    <source>
        <dbReference type="ARBA" id="ARBA00022723"/>
    </source>
</evidence>
<dbReference type="InterPro" id="IPR014729">
    <property type="entry name" value="Rossmann-like_a/b/a_fold"/>
</dbReference>
<dbReference type="Proteomes" id="UP000195447">
    <property type="component" value="Unassembled WGS sequence"/>
</dbReference>
<evidence type="ECO:0000256" key="5">
    <source>
        <dbReference type="ARBA" id="ARBA00022695"/>
    </source>
</evidence>
<keyword evidence="8" id="KW-0378">Hydrolase</keyword>
<reference evidence="17" key="1">
    <citation type="submission" date="2017-04" db="EMBL/GenBank/DDBJ databases">
        <title>Function of individual gut microbiota members based on whole genome sequencing of pure cultures obtained from chicken caecum.</title>
        <authorList>
            <person name="Medvecky M."/>
            <person name="Cejkova D."/>
            <person name="Polansky O."/>
            <person name="Karasova D."/>
            <person name="Kubasova T."/>
            <person name="Cizek A."/>
            <person name="Rychlik I."/>
        </authorList>
    </citation>
    <scope>NUCLEOTIDE SEQUENCE [LARGE SCALE GENOMIC DNA]</scope>
    <source>
        <strain evidence="17">An178</strain>
    </source>
</reference>
<evidence type="ECO:0000256" key="13">
    <source>
        <dbReference type="ARBA" id="ARBA00049417"/>
    </source>
</evidence>
<evidence type="ECO:0000256" key="10">
    <source>
        <dbReference type="ARBA" id="ARBA00023004"/>
    </source>
</evidence>
<keyword evidence="3 14" id="KW-0662">Pyridine nucleotide biosynthesis</keyword>
<dbReference type="SMART" id="SM00471">
    <property type="entry name" value="HDc"/>
    <property type="match status" value="1"/>
</dbReference>
<dbReference type="Pfam" id="PF01966">
    <property type="entry name" value="HD"/>
    <property type="match status" value="1"/>
</dbReference>
<dbReference type="GO" id="GO:0008803">
    <property type="term" value="F:bis(5'-nucleosyl)-tetraphosphatase (symmetrical) activity"/>
    <property type="evidence" value="ECO:0007669"/>
    <property type="project" value="UniProtKB-EC"/>
</dbReference>
<keyword evidence="9 14" id="KW-0067">ATP-binding</keyword>
<dbReference type="HAMAP" id="MF_00244">
    <property type="entry name" value="NaMN_adenylyltr"/>
    <property type="match status" value="1"/>
</dbReference>
<evidence type="ECO:0000259" key="15">
    <source>
        <dbReference type="PROSITE" id="PS51831"/>
    </source>
</evidence>
<keyword evidence="7 14" id="KW-0547">Nucleotide-binding</keyword>
<feature type="domain" description="HD" evidence="15">
    <location>
        <begin position="192"/>
        <end position="303"/>
    </location>
</feature>
<proteinExistence type="inferred from homology"/>
<dbReference type="Gene3D" id="3.40.50.620">
    <property type="entry name" value="HUPs"/>
    <property type="match status" value="1"/>
</dbReference>
<dbReference type="InterPro" id="IPR004821">
    <property type="entry name" value="Cyt_trans-like"/>
</dbReference>
<comment type="similarity">
    <text evidence="14">Belongs to the NadD family.</text>
</comment>
<gene>
    <name evidence="14" type="primary">nadD</name>
    <name evidence="16" type="ORF">B5F14_03625</name>
</gene>
<dbReference type="InterPro" id="IPR005249">
    <property type="entry name" value="YqeK"/>
</dbReference>
<evidence type="ECO:0000313" key="16">
    <source>
        <dbReference type="EMBL" id="OUP61186.1"/>
    </source>
</evidence>
<dbReference type="NCBIfam" id="TIGR00488">
    <property type="entry name" value="bis(5'-nucleosyl)-tetraphosphatase (symmetrical) YqeK"/>
    <property type="match status" value="1"/>
</dbReference>
<dbReference type="SUPFAM" id="SSF109604">
    <property type="entry name" value="HD-domain/PDEase-like"/>
    <property type="match status" value="1"/>
</dbReference>
<dbReference type="CDD" id="cd02165">
    <property type="entry name" value="NMNAT"/>
    <property type="match status" value="1"/>
</dbReference>
<dbReference type="InterPro" id="IPR006675">
    <property type="entry name" value="HDIG_dom"/>
</dbReference>
<keyword evidence="4 14" id="KW-0808">Transferase</keyword>
<dbReference type="InterPro" id="IPR006674">
    <property type="entry name" value="HD_domain"/>
</dbReference>
<evidence type="ECO:0000256" key="8">
    <source>
        <dbReference type="ARBA" id="ARBA00022801"/>
    </source>
</evidence>
<dbReference type="PANTHER" id="PTHR39321">
    <property type="entry name" value="NICOTINATE-NUCLEOTIDE ADENYLYLTRANSFERASE-RELATED"/>
    <property type="match status" value="1"/>
</dbReference>
<dbReference type="NCBIfam" id="TIGR00125">
    <property type="entry name" value="cyt_tran_rel"/>
    <property type="match status" value="1"/>
</dbReference>
<comment type="pathway">
    <text evidence="2 14">Cofactor biosynthesis; NAD(+) biosynthesis; deamido-NAD(+) from nicotinate D-ribonucleotide: step 1/1.</text>
</comment>
<sequence length="338" mass="39950">MRIAIIGGSFDPIHYGHIHMGLESIKQLKVDEVWFMPTKITPLKDRELTSVEDRVSMIKLAIEPYANFKLCTLELEREEKSYTIDTLRELKKRYKHEFYWIIGNDQLEQFDRWKDPEKLVKMAQFVCFDRDHMLTKTSYDIKRLHMECMPVSSSEIRMGNKLNYLPSKVLDYIYANRLYVKEFVANRVPEHRYRHSLSVANLCEEFARNNGLDVNVAYYIGLFHDVCKAMPKDRMLCWIKAICPENEKYAPPVWHGFVGAEVVDRIFYIKDWRIKNAIYHHVLGTSTDPYAMAVFCADKLDPLRDYDTSKGIQLCKQDLYKGFLKVKEDNERYLQKGK</sequence>
<dbReference type="NCBIfam" id="TIGR00277">
    <property type="entry name" value="HDIG"/>
    <property type="match status" value="1"/>
</dbReference>
<dbReference type="NCBIfam" id="NF000840">
    <property type="entry name" value="PRK00071.1-3"/>
    <property type="match status" value="1"/>
</dbReference>
<keyword evidence="17" id="KW-1185">Reference proteome</keyword>
<dbReference type="SUPFAM" id="SSF52374">
    <property type="entry name" value="Nucleotidylyl transferase"/>
    <property type="match status" value="1"/>
</dbReference>
<dbReference type="InterPro" id="IPR005248">
    <property type="entry name" value="NadD/NMNAT"/>
</dbReference>
<evidence type="ECO:0000256" key="1">
    <source>
        <dbReference type="ARBA" id="ARBA00002324"/>
    </source>
</evidence>
<evidence type="ECO:0000313" key="17">
    <source>
        <dbReference type="Proteomes" id="UP000195447"/>
    </source>
</evidence>
<evidence type="ECO:0000256" key="9">
    <source>
        <dbReference type="ARBA" id="ARBA00022840"/>
    </source>
</evidence>
<evidence type="ECO:0000256" key="2">
    <source>
        <dbReference type="ARBA" id="ARBA00005019"/>
    </source>
</evidence>
<comment type="catalytic activity">
    <reaction evidence="12 14">
        <text>nicotinate beta-D-ribonucleotide + ATP + H(+) = deamido-NAD(+) + diphosphate</text>
        <dbReference type="Rhea" id="RHEA:22860"/>
        <dbReference type="ChEBI" id="CHEBI:15378"/>
        <dbReference type="ChEBI" id="CHEBI:30616"/>
        <dbReference type="ChEBI" id="CHEBI:33019"/>
        <dbReference type="ChEBI" id="CHEBI:57502"/>
        <dbReference type="ChEBI" id="CHEBI:58437"/>
        <dbReference type="EC" id="2.7.7.18"/>
    </reaction>
</comment>
<keyword evidence="5 14" id="KW-0548">Nucleotidyltransferase</keyword>
<comment type="function">
    <text evidence="1 14">Catalyzes the reversible adenylation of nicotinate mononucleotide (NaMN) to nicotinic acid adenine dinucleotide (NaAD).</text>
</comment>
<dbReference type="AlphaFoldDB" id="A0A1Y4LX46"/>
<keyword evidence="10" id="KW-0408">Iron</keyword>
<evidence type="ECO:0000256" key="11">
    <source>
        <dbReference type="ARBA" id="ARBA00023027"/>
    </source>
</evidence>
<dbReference type="GO" id="GO:0009435">
    <property type="term" value="P:NAD+ biosynthetic process"/>
    <property type="evidence" value="ECO:0007669"/>
    <property type="project" value="UniProtKB-UniRule"/>
</dbReference>
<dbReference type="InterPro" id="IPR003607">
    <property type="entry name" value="HD/PDEase_dom"/>
</dbReference>
<evidence type="ECO:0000256" key="7">
    <source>
        <dbReference type="ARBA" id="ARBA00022741"/>
    </source>
</evidence>
<dbReference type="PROSITE" id="PS51831">
    <property type="entry name" value="HD"/>
    <property type="match status" value="1"/>
</dbReference>
<accession>A0A1Y4LX46</accession>
<protein>
    <recommendedName>
        <fullName evidence="14">Probable nicotinate-nucleotide adenylyltransferase</fullName>
        <ecNumber evidence="14">2.7.7.18</ecNumber>
    </recommendedName>
    <alternativeName>
        <fullName evidence="14">Deamido-NAD(+) diphosphorylase</fullName>
    </alternativeName>
    <alternativeName>
        <fullName evidence="14">Deamido-NAD(+) pyrophosphorylase</fullName>
    </alternativeName>
    <alternativeName>
        <fullName evidence="14">Nicotinate mononucleotide adenylyltransferase</fullName>
        <shortName evidence="14">NaMN adenylyltransferase</shortName>
    </alternativeName>
</protein>
<name>A0A1Y4LX46_9FIRM</name>
<dbReference type="CDD" id="cd00077">
    <property type="entry name" value="HDc"/>
    <property type="match status" value="1"/>
</dbReference>
<keyword evidence="11 14" id="KW-0520">NAD</keyword>
<evidence type="ECO:0000256" key="4">
    <source>
        <dbReference type="ARBA" id="ARBA00022679"/>
    </source>
</evidence>
<dbReference type="GO" id="GO:0004515">
    <property type="term" value="F:nicotinate-nucleotide adenylyltransferase activity"/>
    <property type="evidence" value="ECO:0007669"/>
    <property type="project" value="UniProtKB-UniRule"/>
</dbReference>
<dbReference type="EMBL" id="NFKM01000005">
    <property type="protein sequence ID" value="OUP61186.1"/>
    <property type="molecule type" value="Genomic_DNA"/>
</dbReference>
<evidence type="ECO:0000256" key="12">
    <source>
        <dbReference type="ARBA" id="ARBA00048721"/>
    </source>
</evidence>
<evidence type="ECO:0000256" key="3">
    <source>
        <dbReference type="ARBA" id="ARBA00022642"/>
    </source>
</evidence>
<dbReference type="NCBIfam" id="TIGR00482">
    <property type="entry name" value="nicotinate (nicotinamide) nucleotide adenylyltransferase"/>
    <property type="match status" value="1"/>
</dbReference>
<dbReference type="Gene3D" id="1.10.3210.10">
    <property type="entry name" value="Hypothetical protein af1432"/>
    <property type="match status" value="1"/>
</dbReference>
<keyword evidence="6" id="KW-0479">Metal-binding</keyword>
<dbReference type="RefSeq" id="WP_087158385.1">
    <property type="nucleotide sequence ID" value="NZ_NFKM01000005.1"/>
</dbReference>
<comment type="caution">
    <text evidence="16">The sequence shown here is derived from an EMBL/GenBank/DDBJ whole genome shotgun (WGS) entry which is preliminary data.</text>
</comment>
<dbReference type="GO" id="GO:0005524">
    <property type="term" value="F:ATP binding"/>
    <property type="evidence" value="ECO:0007669"/>
    <property type="project" value="UniProtKB-KW"/>
</dbReference>
<dbReference type="UniPathway" id="UPA00253">
    <property type="reaction ID" value="UER00332"/>
</dbReference>
<comment type="catalytic activity">
    <reaction evidence="13">
        <text>P(1),P(4)-bis(5'-adenosyl) tetraphosphate + H2O = 2 ADP + 2 H(+)</text>
        <dbReference type="Rhea" id="RHEA:24252"/>
        <dbReference type="ChEBI" id="CHEBI:15377"/>
        <dbReference type="ChEBI" id="CHEBI:15378"/>
        <dbReference type="ChEBI" id="CHEBI:58141"/>
        <dbReference type="ChEBI" id="CHEBI:456216"/>
        <dbReference type="EC" id="3.6.1.41"/>
    </reaction>
</comment>
<dbReference type="PANTHER" id="PTHR39321:SF3">
    <property type="entry name" value="PHOSPHOPANTETHEINE ADENYLYLTRANSFERASE"/>
    <property type="match status" value="1"/>
</dbReference>
<dbReference type="GO" id="GO:0046872">
    <property type="term" value="F:metal ion binding"/>
    <property type="evidence" value="ECO:0007669"/>
    <property type="project" value="UniProtKB-KW"/>
</dbReference>